<proteinExistence type="predicted"/>
<evidence type="ECO:0000313" key="2">
    <source>
        <dbReference type="EMBL" id="CAG9807200.1"/>
    </source>
</evidence>
<feature type="region of interest" description="Disordered" evidence="1">
    <location>
        <begin position="163"/>
        <end position="212"/>
    </location>
</feature>
<dbReference type="EMBL" id="OU895879">
    <property type="protein sequence ID" value="CAG9807200.1"/>
    <property type="molecule type" value="Genomic_DNA"/>
</dbReference>
<feature type="compositionally biased region" description="Basic and acidic residues" evidence="1">
    <location>
        <begin position="163"/>
        <end position="173"/>
    </location>
</feature>
<evidence type="ECO:0000313" key="3">
    <source>
        <dbReference type="Proteomes" id="UP001153620"/>
    </source>
</evidence>
<reference evidence="2" key="2">
    <citation type="submission" date="2022-10" db="EMBL/GenBank/DDBJ databases">
        <authorList>
            <consortium name="ENA_rothamsted_submissions"/>
            <consortium name="culmorum"/>
            <person name="King R."/>
        </authorList>
    </citation>
    <scope>NUCLEOTIDE SEQUENCE</scope>
</reference>
<gene>
    <name evidence="2" type="ORF">CHIRRI_LOCUS10049</name>
</gene>
<dbReference type="AlphaFoldDB" id="A0A9N9S135"/>
<protein>
    <submittedName>
        <fullName evidence="2">Uncharacterized protein</fullName>
    </submittedName>
</protein>
<reference evidence="2" key="1">
    <citation type="submission" date="2022-01" db="EMBL/GenBank/DDBJ databases">
        <authorList>
            <person name="King R."/>
        </authorList>
    </citation>
    <scope>NUCLEOTIDE SEQUENCE</scope>
</reference>
<organism evidence="2 3">
    <name type="scientific">Chironomus riparius</name>
    <dbReference type="NCBI Taxonomy" id="315576"/>
    <lineage>
        <taxon>Eukaryota</taxon>
        <taxon>Metazoa</taxon>
        <taxon>Ecdysozoa</taxon>
        <taxon>Arthropoda</taxon>
        <taxon>Hexapoda</taxon>
        <taxon>Insecta</taxon>
        <taxon>Pterygota</taxon>
        <taxon>Neoptera</taxon>
        <taxon>Endopterygota</taxon>
        <taxon>Diptera</taxon>
        <taxon>Nematocera</taxon>
        <taxon>Chironomoidea</taxon>
        <taxon>Chironomidae</taxon>
        <taxon>Chironominae</taxon>
        <taxon>Chironomus</taxon>
    </lineage>
</organism>
<keyword evidence="3" id="KW-1185">Reference proteome</keyword>
<sequence>MGNCLNRFAFKPDDEEEEPTYERIRSKARENIQKRSNYNVTEEKRERDSSYKFRALDDDFEPLPFDANTEENKGRSSKSVELSVAVVSVSSEGVKVAAREGIFEVMSELKRELSHRKDWMNKPTVFKKLEEDKDATVNKILSESELDYELNLDLDLHNKSKIDKKADVPEQKQEQSSSEVSKNPKRQFRKKQCKANKRQVSPEDSSESTDDEALNVVELDRKVNFNLELQPAQEPDRKIISPCIEIPTKRSTSFKLVKPHYVSKNIANKKKRNRIASIKKQNNFVPVKAKDD</sequence>
<feature type="compositionally biased region" description="Basic residues" evidence="1">
    <location>
        <begin position="183"/>
        <end position="197"/>
    </location>
</feature>
<dbReference type="Proteomes" id="UP001153620">
    <property type="component" value="Chromosome 3"/>
</dbReference>
<accession>A0A9N9S135</accession>
<feature type="region of interest" description="Disordered" evidence="1">
    <location>
        <begin position="1"/>
        <end position="28"/>
    </location>
</feature>
<name>A0A9N9S135_9DIPT</name>
<evidence type="ECO:0000256" key="1">
    <source>
        <dbReference type="SAM" id="MobiDB-lite"/>
    </source>
</evidence>